<sequence>MTTKTLQRYRDILPDHVRRIQGGVERVVYLTTPEAGRALTREVQRLVHPSLQPHFLVLPIIDERGRLTDDGFTGAWEEAPAPVVVPAAPTTPPPLPNQLPVWGGRD</sequence>
<evidence type="ECO:0000256" key="1">
    <source>
        <dbReference type="SAM" id="MobiDB-lite"/>
    </source>
</evidence>
<organism evidence="2 3">
    <name type="scientific">Microbacterium paludicola</name>
    <dbReference type="NCBI Taxonomy" id="300019"/>
    <lineage>
        <taxon>Bacteria</taxon>
        <taxon>Bacillati</taxon>
        <taxon>Actinomycetota</taxon>
        <taxon>Actinomycetes</taxon>
        <taxon>Micrococcales</taxon>
        <taxon>Microbacteriaceae</taxon>
        <taxon>Microbacterium</taxon>
    </lineage>
</organism>
<dbReference type="Proteomes" id="UP000298358">
    <property type="component" value="Unassembled WGS sequence"/>
</dbReference>
<evidence type="ECO:0000313" key="2">
    <source>
        <dbReference type="EMBL" id="TFU30362.1"/>
    </source>
</evidence>
<feature type="region of interest" description="Disordered" evidence="1">
    <location>
        <begin position="84"/>
        <end position="106"/>
    </location>
</feature>
<evidence type="ECO:0000313" key="3">
    <source>
        <dbReference type="Proteomes" id="UP000298358"/>
    </source>
</evidence>
<name>A0A4Y9FNB6_9MICO</name>
<dbReference type="AlphaFoldDB" id="A0A4Y9FNB6"/>
<dbReference type="OrthoDB" id="5072522at2"/>
<proteinExistence type="predicted"/>
<keyword evidence="3" id="KW-1185">Reference proteome</keyword>
<dbReference type="RefSeq" id="WP_135115570.1">
    <property type="nucleotide sequence ID" value="NZ_JADGLL010000062.1"/>
</dbReference>
<dbReference type="EMBL" id="SPQB01000062">
    <property type="protein sequence ID" value="TFU30362.1"/>
    <property type="molecule type" value="Genomic_DNA"/>
</dbReference>
<gene>
    <name evidence="2" type="ORF">E4U02_14760</name>
</gene>
<protein>
    <submittedName>
        <fullName evidence="2">Uncharacterized protein</fullName>
    </submittedName>
</protein>
<comment type="caution">
    <text evidence="2">The sequence shown here is derived from an EMBL/GenBank/DDBJ whole genome shotgun (WGS) entry which is preliminary data.</text>
</comment>
<reference evidence="2 3" key="1">
    <citation type="submission" date="2019-03" db="EMBL/GenBank/DDBJ databases">
        <title>Diversity of the mouse oral microbiome.</title>
        <authorList>
            <person name="Joseph S."/>
            <person name="Aduse-Opoku J."/>
            <person name="Curtis M."/>
            <person name="Wade W."/>
            <person name="Hashim A."/>
        </authorList>
    </citation>
    <scope>NUCLEOTIDE SEQUENCE [LARGE SCALE GENOMIC DNA]</scope>
    <source>
        <strain evidence="2 3">P1012</strain>
    </source>
</reference>
<accession>A0A4Y9FNB6</accession>